<dbReference type="OrthoDB" id="9804867at2"/>
<dbReference type="RefSeq" id="WP_048705702.1">
    <property type="nucleotide sequence ID" value="NZ_CP012034.1"/>
</dbReference>
<dbReference type="Proteomes" id="UP000036106">
    <property type="component" value="Chromosome"/>
</dbReference>
<dbReference type="PATRIC" id="fig|1007676.4.peg.2207"/>
<name>A0A0H4QHW4_9LACO</name>
<protein>
    <recommendedName>
        <fullName evidence="3">Damage-inducible protein J</fullName>
    </recommendedName>
</protein>
<reference evidence="2" key="1">
    <citation type="submission" date="2015-07" db="EMBL/GenBank/DDBJ databases">
        <title>Lactobacillus ginsenosidimutans/EMML 3141/ whole genome sequencing.</title>
        <authorList>
            <person name="Kim M.K."/>
            <person name="Im W.-T."/>
            <person name="Srinivasan S."/>
            <person name="Lee J.-J."/>
        </authorList>
    </citation>
    <scope>NUCLEOTIDE SEQUENCE [LARGE SCALE GENOMIC DNA]</scope>
    <source>
        <strain evidence="2">EMML 3041</strain>
    </source>
</reference>
<dbReference type="GO" id="GO:0006355">
    <property type="term" value="P:regulation of DNA-templated transcription"/>
    <property type="evidence" value="ECO:0007669"/>
    <property type="project" value="InterPro"/>
</dbReference>
<evidence type="ECO:0000313" key="1">
    <source>
        <dbReference type="EMBL" id="AKP67989.1"/>
    </source>
</evidence>
<dbReference type="STRING" id="1007676.ABM34_10895"/>
<evidence type="ECO:0000313" key="2">
    <source>
        <dbReference type="Proteomes" id="UP000036106"/>
    </source>
</evidence>
<dbReference type="NCBIfam" id="TIGR02384">
    <property type="entry name" value="RelB_DinJ"/>
    <property type="match status" value="1"/>
</dbReference>
<dbReference type="Gene3D" id="1.10.1220.10">
    <property type="entry name" value="Met repressor-like"/>
    <property type="match status" value="1"/>
</dbReference>
<sequence>MTKTNITLKIDSKLVSDSEKLYSNLGISLEAAIQIFLEQSVYENNLPFKTDHTEIENEIARREFNNPQNKTFNSIQKLMDDLNDDN</sequence>
<dbReference type="KEGG" id="lgn:ABM34_10895"/>
<dbReference type="AlphaFoldDB" id="A0A0H4QHW4"/>
<keyword evidence="2" id="KW-1185">Reference proteome</keyword>
<proteinExistence type="predicted"/>
<accession>A0A0H4QHW4</accession>
<evidence type="ECO:0008006" key="3">
    <source>
        <dbReference type="Google" id="ProtNLM"/>
    </source>
</evidence>
<dbReference type="InterPro" id="IPR007337">
    <property type="entry name" value="RelB/DinJ"/>
</dbReference>
<gene>
    <name evidence="1" type="ORF">ABM34_10895</name>
</gene>
<organism evidence="1 2">
    <name type="scientific">Companilactobacillus ginsenosidimutans</name>
    <dbReference type="NCBI Taxonomy" id="1007676"/>
    <lineage>
        <taxon>Bacteria</taxon>
        <taxon>Bacillati</taxon>
        <taxon>Bacillota</taxon>
        <taxon>Bacilli</taxon>
        <taxon>Lactobacillales</taxon>
        <taxon>Lactobacillaceae</taxon>
        <taxon>Companilactobacillus</taxon>
    </lineage>
</organism>
<dbReference type="InterPro" id="IPR013321">
    <property type="entry name" value="Arc_rbn_hlx_hlx"/>
</dbReference>
<dbReference type="EMBL" id="CP012034">
    <property type="protein sequence ID" value="AKP67989.1"/>
    <property type="molecule type" value="Genomic_DNA"/>
</dbReference>